<reference evidence="8" key="1">
    <citation type="submission" date="2019-08" db="EMBL/GenBank/DDBJ databases">
        <authorList>
            <person name="Kucharzyk K."/>
            <person name="Murdoch R.W."/>
            <person name="Higgins S."/>
            <person name="Loffler F."/>
        </authorList>
    </citation>
    <scope>NUCLEOTIDE SEQUENCE</scope>
</reference>
<gene>
    <name evidence="8" type="primary">yfcA_24</name>
    <name evidence="8" type="ORF">SDC9_124366</name>
</gene>
<feature type="transmembrane region" description="Helical" evidence="7">
    <location>
        <begin position="101"/>
        <end position="118"/>
    </location>
</feature>
<evidence type="ECO:0000256" key="7">
    <source>
        <dbReference type="SAM" id="Phobius"/>
    </source>
</evidence>
<accession>A0A645CKA8</accession>
<evidence type="ECO:0000256" key="1">
    <source>
        <dbReference type="ARBA" id="ARBA00004651"/>
    </source>
</evidence>
<keyword evidence="2" id="KW-0813">Transport</keyword>
<evidence type="ECO:0000256" key="6">
    <source>
        <dbReference type="ARBA" id="ARBA00023136"/>
    </source>
</evidence>
<sequence length="255" mass="26858">MTEQLLPFLIVCPLVFLAGFVDAIAGGGGLISLPAYLITGLPVHNAIATNKTSSAMGTAIATLRYARSGYIPWREASAGIVFALAGSTLGAKLALMLDDSIFRIVMLVILPLTAVYVLRGKALQETEEREEYPLRKTLAVVMAAALVIGVYDGFYGPGTGTFLILILTGAAHMDLRKANGVTKAINLATNVAALAVYLFSGKVLMTLGLTAGLFSIAGNYVGARFFSSKGAKSVKPVILIVLGIFFIRELTEILG</sequence>
<keyword evidence="3" id="KW-1003">Cell membrane</keyword>
<keyword evidence="5 7" id="KW-1133">Transmembrane helix</keyword>
<protein>
    <submittedName>
        <fullName evidence="8">Putative membrane transporter protein YfcA</fullName>
    </submittedName>
</protein>
<comment type="caution">
    <text evidence="8">The sequence shown here is derived from an EMBL/GenBank/DDBJ whole genome shotgun (WGS) entry which is preliminary data.</text>
</comment>
<keyword evidence="4 7" id="KW-0812">Transmembrane</keyword>
<feature type="transmembrane region" description="Helical" evidence="7">
    <location>
        <begin position="191"/>
        <end position="221"/>
    </location>
</feature>
<dbReference type="PANTHER" id="PTHR30269">
    <property type="entry name" value="TRANSMEMBRANE PROTEIN YFCA"/>
    <property type="match status" value="1"/>
</dbReference>
<proteinExistence type="predicted"/>
<dbReference type="InterPro" id="IPR002781">
    <property type="entry name" value="TM_pro_TauE-like"/>
</dbReference>
<evidence type="ECO:0000256" key="2">
    <source>
        <dbReference type="ARBA" id="ARBA00022448"/>
    </source>
</evidence>
<evidence type="ECO:0000256" key="3">
    <source>
        <dbReference type="ARBA" id="ARBA00022475"/>
    </source>
</evidence>
<name>A0A645CKA8_9ZZZZ</name>
<comment type="subcellular location">
    <subcellularLocation>
        <location evidence="1">Cell membrane</location>
        <topology evidence="1">Multi-pass membrane protein</topology>
    </subcellularLocation>
</comment>
<dbReference type="Pfam" id="PF01925">
    <property type="entry name" value="TauE"/>
    <property type="match status" value="1"/>
</dbReference>
<evidence type="ECO:0000256" key="4">
    <source>
        <dbReference type="ARBA" id="ARBA00022692"/>
    </source>
</evidence>
<feature type="transmembrane region" description="Helical" evidence="7">
    <location>
        <begin position="78"/>
        <end position="95"/>
    </location>
</feature>
<dbReference type="EMBL" id="VSSQ01027897">
    <property type="protein sequence ID" value="MPM77363.1"/>
    <property type="molecule type" value="Genomic_DNA"/>
</dbReference>
<feature type="transmembrane region" description="Helical" evidence="7">
    <location>
        <begin position="138"/>
        <end position="171"/>
    </location>
</feature>
<dbReference type="AlphaFoldDB" id="A0A645CKA8"/>
<evidence type="ECO:0000313" key="8">
    <source>
        <dbReference type="EMBL" id="MPM77363.1"/>
    </source>
</evidence>
<feature type="transmembrane region" description="Helical" evidence="7">
    <location>
        <begin position="233"/>
        <end position="251"/>
    </location>
</feature>
<dbReference type="GO" id="GO:0005886">
    <property type="term" value="C:plasma membrane"/>
    <property type="evidence" value="ECO:0007669"/>
    <property type="project" value="UniProtKB-SubCell"/>
</dbReference>
<organism evidence="8">
    <name type="scientific">bioreactor metagenome</name>
    <dbReference type="NCBI Taxonomy" id="1076179"/>
    <lineage>
        <taxon>unclassified sequences</taxon>
        <taxon>metagenomes</taxon>
        <taxon>ecological metagenomes</taxon>
    </lineage>
</organism>
<dbReference type="PANTHER" id="PTHR30269:SF0">
    <property type="entry name" value="MEMBRANE TRANSPORTER PROTEIN YFCA-RELATED"/>
    <property type="match status" value="1"/>
</dbReference>
<dbReference type="InterPro" id="IPR052017">
    <property type="entry name" value="TSUP"/>
</dbReference>
<keyword evidence="6 7" id="KW-0472">Membrane</keyword>
<evidence type="ECO:0000256" key="5">
    <source>
        <dbReference type="ARBA" id="ARBA00022989"/>
    </source>
</evidence>